<dbReference type="Proteomes" id="UP000001317">
    <property type="component" value="Chromosome"/>
</dbReference>
<evidence type="ECO:0000313" key="11">
    <source>
        <dbReference type="Proteomes" id="UP000001317"/>
    </source>
</evidence>
<accession>B0TSD9</accession>
<dbReference type="GO" id="GO:0006882">
    <property type="term" value="P:intracellular zinc ion homeostasis"/>
    <property type="evidence" value="ECO:0007669"/>
    <property type="project" value="InterPro"/>
</dbReference>
<feature type="domain" description="Cation efflux protein transmembrane" evidence="9">
    <location>
        <begin position="30"/>
        <end position="262"/>
    </location>
</feature>
<dbReference type="Pfam" id="PF01545">
    <property type="entry name" value="Cation_efflux"/>
    <property type="match status" value="1"/>
</dbReference>
<feature type="transmembrane region" description="Helical" evidence="8">
    <location>
        <begin position="96"/>
        <end position="115"/>
    </location>
</feature>
<dbReference type="RefSeq" id="WP_012277051.1">
    <property type="nucleotide sequence ID" value="NC_010334.1"/>
</dbReference>
<organism evidence="10 11">
    <name type="scientific">Shewanella halifaxensis (strain HAW-EB4)</name>
    <dbReference type="NCBI Taxonomy" id="458817"/>
    <lineage>
        <taxon>Bacteria</taxon>
        <taxon>Pseudomonadati</taxon>
        <taxon>Pseudomonadota</taxon>
        <taxon>Gammaproteobacteria</taxon>
        <taxon>Alteromonadales</taxon>
        <taxon>Shewanellaceae</taxon>
        <taxon>Shewanella</taxon>
    </lineage>
</organism>
<dbReference type="OrthoDB" id="271709at2"/>
<evidence type="ECO:0000256" key="6">
    <source>
        <dbReference type="ARBA" id="ARBA00023065"/>
    </source>
</evidence>
<dbReference type="STRING" id="458817.Shal_1954"/>
<evidence type="ECO:0000313" key="10">
    <source>
        <dbReference type="EMBL" id="ABZ76519.1"/>
    </source>
</evidence>
<gene>
    <name evidence="10" type="ordered locus">Shal_1954</name>
</gene>
<feature type="transmembrane region" description="Helical" evidence="8">
    <location>
        <begin position="58"/>
        <end position="75"/>
    </location>
</feature>
<evidence type="ECO:0000256" key="1">
    <source>
        <dbReference type="ARBA" id="ARBA00004141"/>
    </source>
</evidence>
<evidence type="ECO:0000256" key="4">
    <source>
        <dbReference type="ARBA" id="ARBA00022906"/>
    </source>
</evidence>
<dbReference type="EMBL" id="CP000931">
    <property type="protein sequence ID" value="ABZ76519.1"/>
    <property type="molecule type" value="Genomic_DNA"/>
</dbReference>
<reference evidence="10" key="1">
    <citation type="submission" date="2008-01" db="EMBL/GenBank/DDBJ databases">
        <title>Complete sequence of Shewanella halifaxensis HAW-EB4.</title>
        <authorList>
            <consortium name="US DOE Joint Genome Institute"/>
            <person name="Copeland A."/>
            <person name="Lucas S."/>
            <person name="Lapidus A."/>
            <person name="Glavina del Rio T."/>
            <person name="Dalin E."/>
            <person name="Tice H."/>
            <person name="Bruce D."/>
            <person name="Goodwin L."/>
            <person name="Pitluck S."/>
            <person name="Sims D."/>
            <person name="Brettin T."/>
            <person name="Detter J.C."/>
            <person name="Han C."/>
            <person name="Kuske C.R."/>
            <person name="Schmutz J."/>
            <person name="Larimer F."/>
            <person name="Land M."/>
            <person name="Hauser L."/>
            <person name="Kyrpides N."/>
            <person name="Kim E."/>
            <person name="Zhao J.-S."/>
            <person name="Richardson P."/>
        </authorList>
    </citation>
    <scope>NUCLEOTIDE SEQUENCE [LARGE SCALE GENOMIC DNA]</scope>
    <source>
        <strain evidence="10">HAW-EB4</strain>
    </source>
</reference>
<evidence type="ECO:0000256" key="3">
    <source>
        <dbReference type="ARBA" id="ARBA00022692"/>
    </source>
</evidence>
<dbReference type="InterPro" id="IPR002524">
    <property type="entry name" value="Cation_efflux"/>
</dbReference>
<proteinExistence type="predicted"/>
<dbReference type="InterPro" id="IPR058533">
    <property type="entry name" value="Cation_efflux_TM"/>
</dbReference>
<feature type="transmembrane region" description="Helical" evidence="8">
    <location>
        <begin position="204"/>
        <end position="225"/>
    </location>
</feature>
<evidence type="ECO:0000256" key="7">
    <source>
        <dbReference type="ARBA" id="ARBA00023136"/>
    </source>
</evidence>
<name>B0TSD9_SHEHH</name>
<evidence type="ECO:0000256" key="2">
    <source>
        <dbReference type="ARBA" id="ARBA00022448"/>
    </source>
</evidence>
<dbReference type="InterPro" id="IPR027469">
    <property type="entry name" value="Cation_efflux_TMD_sf"/>
</dbReference>
<dbReference type="NCBIfam" id="NF033827">
    <property type="entry name" value="CDF_efflux_DmeF"/>
    <property type="match status" value="1"/>
</dbReference>
<dbReference type="eggNOG" id="COG1230">
    <property type="taxonomic scope" value="Bacteria"/>
</dbReference>
<dbReference type="GO" id="GO:0005385">
    <property type="term" value="F:zinc ion transmembrane transporter activity"/>
    <property type="evidence" value="ECO:0007669"/>
    <property type="project" value="InterPro"/>
</dbReference>
<keyword evidence="5 8" id="KW-1133">Transmembrane helix</keyword>
<dbReference type="PANTHER" id="PTHR45755:SF4">
    <property type="entry name" value="ZINC TRANSPORTER 7"/>
    <property type="match status" value="1"/>
</dbReference>
<dbReference type="GO" id="GO:0016020">
    <property type="term" value="C:membrane"/>
    <property type="evidence" value="ECO:0007669"/>
    <property type="project" value="UniProtKB-SubCell"/>
</dbReference>
<keyword evidence="6" id="KW-0406">Ion transport</keyword>
<evidence type="ECO:0000256" key="8">
    <source>
        <dbReference type="SAM" id="Phobius"/>
    </source>
</evidence>
<protein>
    <submittedName>
        <fullName evidence="10">Cation diffusion facilitator family transporter</fullName>
    </submittedName>
</protein>
<dbReference type="PANTHER" id="PTHR45755">
    <property type="match status" value="1"/>
</dbReference>
<dbReference type="NCBIfam" id="TIGR01297">
    <property type="entry name" value="CDF"/>
    <property type="match status" value="1"/>
</dbReference>
<keyword evidence="4" id="KW-0862">Zinc</keyword>
<feature type="transmembrane region" description="Helical" evidence="8">
    <location>
        <begin position="29"/>
        <end position="52"/>
    </location>
</feature>
<dbReference type="InterPro" id="IPR045316">
    <property type="entry name" value="Msc2-like"/>
</dbReference>
<keyword evidence="3 8" id="KW-0812">Transmembrane</keyword>
<sequence length="339" mass="37743">MIYGEQAAVNCADKHKFSTQNSAGERNTAYVLVLTIVTMLAEIIAGTIYGSMALLADGWHMGTHAAAFLITLFAYRYARKHANSPEFSYGTGKVSVLGGYTSAIALGLVALVMLIESSVRIFNPHEIYFNQAIVVAIIGLIVNVVSVFLLKDHHSHDHGHSHSHHDHDVHKGVIQDEKYHDHNHGYHEHSDGEKHHGQDHNLRAAYFHVLADALTSLLAIAALLMGKYFGLTWLDPIMGIVGAVIITRWAWGLLKQTGPVLLDASIEQSYMQQIKQTIEQESAQLVDLHIWKISADHYAASMIIHCDRVEKSGYFKEKLSQFERLAHITIEVNPETQAQ</sequence>
<keyword evidence="11" id="KW-1185">Reference proteome</keyword>
<evidence type="ECO:0000256" key="5">
    <source>
        <dbReference type="ARBA" id="ARBA00022989"/>
    </source>
</evidence>
<keyword evidence="7 8" id="KW-0472">Membrane</keyword>
<evidence type="ECO:0000259" key="9">
    <source>
        <dbReference type="Pfam" id="PF01545"/>
    </source>
</evidence>
<keyword evidence="2" id="KW-0813">Transport</keyword>
<dbReference type="HOGENOM" id="CLU_013430_1_0_6"/>
<dbReference type="AlphaFoldDB" id="B0TSD9"/>
<feature type="transmembrane region" description="Helical" evidence="8">
    <location>
        <begin position="231"/>
        <end position="251"/>
    </location>
</feature>
<comment type="subcellular location">
    <subcellularLocation>
        <location evidence="1">Membrane</location>
        <topology evidence="1">Multi-pass membrane protein</topology>
    </subcellularLocation>
</comment>
<feature type="transmembrane region" description="Helical" evidence="8">
    <location>
        <begin position="127"/>
        <end position="150"/>
    </location>
</feature>
<keyword evidence="4" id="KW-0864">Zinc transport</keyword>
<dbReference type="KEGG" id="shl:Shal_1954"/>
<dbReference type="SUPFAM" id="SSF161111">
    <property type="entry name" value="Cation efflux protein transmembrane domain-like"/>
    <property type="match status" value="1"/>
</dbReference>
<dbReference type="Gene3D" id="1.20.1510.10">
    <property type="entry name" value="Cation efflux protein transmembrane domain"/>
    <property type="match status" value="1"/>
</dbReference>